<keyword evidence="3" id="KW-1185">Reference proteome</keyword>
<proteinExistence type="predicted"/>
<feature type="compositionally biased region" description="Basic residues" evidence="1">
    <location>
        <begin position="320"/>
        <end position="330"/>
    </location>
</feature>
<feature type="region of interest" description="Disordered" evidence="1">
    <location>
        <begin position="320"/>
        <end position="342"/>
    </location>
</feature>
<name>A0A9P0P8N9_ACAOB</name>
<feature type="compositionally biased region" description="Basic and acidic residues" evidence="1">
    <location>
        <begin position="156"/>
        <end position="175"/>
    </location>
</feature>
<dbReference type="AlphaFoldDB" id="A0A9P0P8N9"/>
<evidence type="ECO:0008006" key="4">
    <source>
        <dbReference type="Google" id="ProtNLM"/>
    </source>
</evidence>
<dbReference type="InterPro" id="IPR011011">
    <property type="entry name" value="Znf_FYVE_PHD"/>
</dbReference>
<evidence type="ECO:0000313" key="3">
    <source>
        <dbReference type="Proteomes" id="UP001152888"/>
    </source>
</evidence>
<dbReference type="OrthoDB" id="4327074at2759"/>
<dbReference type="EMBL" id="CAKOFQ010006767">
    <property type="protein sequence ID" value="CAH1969899.1"/>
    <property type="molecule type" value="Genomic_DNA"/>
</dbReference>
<feature type="region of interest" description="Disordered" evidence="1">
    <location>
        <begin position="156"/>
        <end position="185"/>
    </location>
</feature>
<dbReference type="Proteomes" id="UP001152888">
    <property type="component" value="Unassembled WGS sequence"/>
</dbReference>
<reference evidence="2" key="1">
    <citation type="submission" date="2022-03" db="EMBL/GenBank/DDBJ databases">
        <authorList>
            <person name="Sayadi A."/>
        </authorList>
    </citation>
    <scope>NUCLEOTIDE SEQUENCE</scope>
</reference>
<organism evidence="2 3">
    <name type="scientific">Acanthoscelides obtectus</name>
    <name type="common">Bean weevil</name>
    <name type="synonym">Bruchus obtectus</name>
    <dbReference type="NCBI Taxonomy" id="200917"/>
    <lineage>
        <taxon>Eukaryota</taxon>
        <taxon>Metazoa</taxon>
        <taxon>Ecdysozoa</taxon>
        <taxon>Arthropoda</taxon>
        <taxon>Hexapoda</taxon>
        <taxon>Insecta</taxon>
        <taxon>Pterygota</taxon>
        <taxon>Neoptera</taxon>
        <taxon>Endopterygota</taxon>
        <taxon>Coleoptera</taxon>
        <taxon>Polyphaga</taxon>
        <taxon>Cucujiformia</taxon>
        <taxon>Chrysomeloidea</taxon>
        <taxon>Chrysomelidae</taxon>
        <taxon>Bruchinae</taxon>
        <taxon>Bruchini</taxon>
        <taxon>Acanthoscelides</taxon>
    </lineage>
</organism>
<evidence type="ECO:0000313" key="2">
    <source>
        <dbReference type="EMBL" id="CAH1969899.1"/>
    </source>
</evidence>
<evidence type="ECO:0000256" key="1">
    <source>
        <dbReference type="SAM" id="MobiDB-lite"/>
    </source>
</evidence>
<comment type="caution">
    <text evidence="2">The sequence shown here is derived from an EMBL/GenBank/DDBJ whole genome shotgun (WGS) entry which is preliminary data.</text>
</comment>
<accession>A0A9P0P8N9</accession>
<sequence length="392" mass="44015">MAADFGTPGELKQPVSTYLDAERIQAKDKSGYGKQKHYELASEEVMLRNKSLRDPATSYDINHTSLYRYIKKKQAYESNKTIQPPSIGYHRPTVFTKEEEKSLCEYVLTCSDANFGLRFRTTGIWPLNTEIFREEEFLPSQVTDRALPPTVLVHEDSVVQTDHPEVSRTSREAERAPSPPINNSLYYNPTVSNTNANAEVSCTPTVLSSNQDDAPTPDSLYPVPSTSKVSITSAAISEVSSTSNTSTVTTAVSVFYPEAIRPLPKAEARKNTQKRRKIKSAILTDTPVKNELEAIQARRNTKKVKRPALNLENKTKKSVSKTRRNCKNKGKISEKESSDSDDDDCFCVVCMEPFSQSVPKEEWIQCIECKSWAHLACTKGDLFYVCHNCFSE</sequence>
<gene>
    <name evidence="2" type="ORF">ACAOBT_LOCUS8621</name>
</gene>
<dbReference type="CDD" id="cd15517">
    <property type="entry name" value="PHD_TCF19_like"/>
    <property type="match status" value="1"/>
</dbReference>
<dbReference type="SUPFAM" id="SSF57903">
    <property type="entry name" value="FYVE/PHD zinc finger"/>
    <property type="match status" value="1"/>
</dbReference>
<protein>
    <recommendedName>
        <fullName evidence="4">Zinc finger PHD-type domain-containing protein</fullName>
    </recommendedName>
</protein>